<name>A0A3P5XDF8_9RHOB</name>
<accession>A0A3P5XDF8</accession>
<dbReference type="AlphaFoldDB" id="A0A3P5XDF8"/>
<evidence type="ECO:0000313" key="2">
    <source>
        <dbReference type="Proteomes" id="UP000277498"/>
    </source>
</evidence>
<reference evidence="1 2" key="1">
    <citation type="submission" date="2018-11" db="EMBL/GenBank/DDBJ databases">
        <authorList>
            <person name="Criscuolo A."/>
        </authorList>
    </citation>
    <scope>NUCLEOTIDE SEQUENCE [LARGE SCALE GENOMIC DNA]</scope>
    <source>
        <strain evidence="1">ACIP111625</strain>
    </source>
</reference>
<dbReference type="RefSeq" id="WP_124088156.1">
    <property type="nucleotide sequence ID" value="NZ_UXAW01000095.1"/>
</dbReference>
<dbReference type="InterPro" id="IPR053855">
    <property type="entry name" value="DUF6931"/>
</dbReference>
<keyword evidence="2" id="KW-1185">Reference proteome</keyword>
<dbReference type="Proteomes" id="UP000277498">
    <property type="component" value="Unassembled WGS sequence"/>
</dbReference>
<proteinExistence type="predicted"/>
<organism evidence="1 2">
    <name type="scientific">Pseudogemmobacter humi</name>
    <dbReference type="NCBI Taxonomy" id="2483812"/>
    <lineage>
        <taxon>Bacteria</taxon>
        <taxon>Pseudomonadati</taxon>
        <taxon>Pseudomonadota</taxon>
        <taxon>Alphaproteobacteria</taxon>
        <taxon>Rhodobacterales</taxon>
        <taxon>Paracoccaceae</taxon>
        <taxon>Pseudogemmobacter</taxon>
    </lineage>
</organism>
<dbReference type="OrthoDB" id="5572566at2"/>
<gene>
    <name evidence="1" type="ORF">XINFAN_03454</name>
</gene>
<evidence type="ECO:0000313" key="1">
    <source>
        <dbReference type="EMBL" id="VDC32776.1"/>
    </source>
</evidence>
<sequence length="193" mass="20485">MNKRFRRLVKIPGEPAARLLAAANARIIEKTGLPASAGVGEVLEVLDERNAHIDILRLLSVALPPRERVWWACLGARDLLNGGEAPPLTLLSAEAWVRKPGDETKAAARQALDAAPPHDDLSLCATAAVFADGTMGAGDLSRLPAPPGASEAAVFAMNIMCIARLAKQFETEADRLIDRALDIAQGGNGRPRT</sequence>
<dbReference type="EMBL" id="UXAW01000095">
    <property type="protein sequence ID" value="VDC32776.1"/>
    <property type="molecule type" value="Genomic_DNA"/>
</dbReference>
<dbReference type="Pfam" id="PF22011">
    <property type="entry name" value="DUF6931"/>
    <property type="match status" value="1"/>
</dbReference>
<protein>
    <submittedName>
        <fullName evidence="1">Uncharacterized protein</fullName>
    </submittedName>
</protein>